<sequence length="469" mass="49887">MTRLVVIGGSDAGISAGLRARELDPTARPLLVVADAYPNFSICGIPYHVSGDVPDWRSLAHRTRTDLEDAGLDLRLDTRALSIDPRRQVVTVRDATGTHEVGYHKLVVGTGAVPVRPPITGLDDLGPADGVHLLHTMDDTFDLTASLGRAPKSAVVVGAGYIGLEMTEALHARGLRVTVVERLPQVLPTVDPELGALVADELRAHDVDVRTGTTVQRITKTDDGLLVTGNQDLDLRTDLVLVVVGVRPDTALAETAGVALGVRGAIAVDRHMRTSVDNVYAAGDCVHTHHRVLGTDTYLPLGTTAHKQGRIAGENALGGDREFAGSLGTQVLKVFDLVIARTGLREHEAGGFSPATVATVADDHKRYYPGAHGIHIRVTGDTGTGRFLGAQLVGHLDSAVHKRVDTFATALHHGMTVPDLEDLDLSYTPPLGSPFDAVQTAAQAWAREHGWCRSHRVDADIPPQAALSQ</sequence>
<gene>
    <name evidence="9" type="ORF">ACFP3R_19900</name>
</gene>
<dbReference type="EMBL" id="JBHSQO010000019">
    <property type="protein sequence ID" value="MFC6091542.1"/>
    <property type="molecule type" value="Genomic_DNA"/>
</dbReference>
<dbReference type="Proteomes" id="UP001596220">
    <property type="component" value="Unassembled WGS sequence"/>
</dbReference>
<keyword evidence="5" id="KW-0560">Oxidoreductase</keyword>
<dbReference type="PANTHER" id="PTHR43429:SF1">
    <property type="entry name" value="NAD(P)H SULFUR OXIDOREDUCTASE (COA-DEPENDENT)"/>
    <property type="match status" value="1"/>
</dbReference>
<dbReference type="SUPFAM" id="SSF51905">
    <property type="entry name" value="FAD/NAD(P)-binding domain"/>
    <property type="match status" value="1"/>
</dbReference>
<dbReference type="PRINTS" id="PR00368">
    <property type="entry name" value="FADPNR"/>
</dbReference>
<dbReference type="Pfam" id="PF02852">
    <property type="entry name" value="Pyr_redox_dim"/>
    <property type="match status" value="1"/>
</dbReference>
<dbReference type="InterPro" id="IPR004099">
    <property type="entry name" value="Pyr_nucl-diS_OxRdtase_dimer"/>
</dbReference>
<evidence type="ECO:0000256" key="2">
    <source>
        <dbReference type="ARBA" id="ARBA00009130"/>
    </source>
</evidence>
<reference evidence="10" key="1">
    <citation type="journal article" date="2019" name="Int. J. Syst. Evol. Microbiol.">
        <title>The Global Catalogue of Microorganisms (GCM) 10K type strain sequencing project: providing services to taxonomists for standard genome sequencing and annotation.</title>
        <authorList>
            <consortium name="The Broad Institute Genomics Platform"/>
            <consortium name="The Broad Institute Genome Sequencing Center for Infectious Disease"/>
            <person name="Wu L."/>
            <person name="Ma J."/>
        </authorList>
    </citation>
    <scope>NUCLEOTIDE SEQUENCE [LARGE SCALE GENOMIC DNA]</scope>
    <source>
        <strain evidence="10">CGMCC 4.7246</strain>
    </source>
</reference>
<dbReference type="InterPro" id="IPR036188">
    <property type="entry name" value="FAD/NAD-bd_sf"/>
</dbReference>
<dbReference type="SUPFAM" id="SSF55424">
    <property type="entry name" value="FAD/NAD-linked reductases, dimerisation (C-terminal) domain"/>
    <property type="match status" value="1"/>
</dbReference>
<evidence type="ECO:0000313" key="10">
    <source>
        <dbReference type="Proteomes" id="UP001596220"/>
    </source>
</evidence>
<feature type="domain" description="Pyridine nucleotide-disulphide oxidoreductase dimerisation" evidence="7">
    <location>
        <begin position="332"/>
        <end position="431"/>
    </location>
</feature>
<dbReference type="InterPro" id="IPR016156">
    <property type="entry name" value="FAD/NAD-linked_Rdtase_dimer_sf"/>
</dbReference>
<dbReference type="Pfam" id="PF07992">
    <property type="entry name" value="Pyr_redox_2"/>
    <property type="match status" value="1"/>
</dbReference>
<evidence type="ECO:0000256" key="1">
    <source>
        <dbReference type="ARBA" id="ARBA00001974"/>
    </source>
</evidence>
<comment type="similarity">
    <text evidence="2">Belongs to the class-III pyridine nucleotide-disulfide oxidoreductase family.</text>
</comment>
<evidence type="ECO:0000313" key="9">
    <source>
        <dbReference type="EMBL" id="MFC6091542.1"/>
    </source>
</evidence>
<dbReference type="PRINTS" id="PR00411">
    <property type="entry name" value="PNDRDTASEI"/>
</dbReference>
<keyword evidence="4" id="KW-0274">FAD</keyword>
<name>A0ABW1P9R7_9PSEU</name>
<dbReference type="PANTHER" id="PTHR43429">
    <property type="entry name" value="PYRIDINE NUCLEOTIDE-DISULFIDE OXIDOREDUCTASE DOMAIN-CONTAINING"/>
    <property type="match status" value="1"/>
</dbReference>
<keyword evidence="6" id="KW-0676">Redox-active center</keyword>
<organism evidence="9 10">
    <name type="scientific">Saccharothrix lopnurensis</name>
    <dbReference type="NCBI Taxonomy" id="1670621"/>
    <lineage>
        <taxon>Bacteria</taxon>
        <taxon>Bacillati</taxon>
        <taxon>Actinomycetota</taxon>
        <taxon>Actinomycetes</taxon>
        <taxon>Pseudonocardiales</taxon>
        <taxon>Pseudonocardiaceae</taxon>
        <taxon>Saccharothrix</taxon>
    </lineage>
</organism>
<keyword evidence="10" id="KW-1185">Reference proteome</keyword>
<accession>A0ABW1P9R7</accession>
<keyword evidence="3" id="KW-0285">Flavoprotein</keyword>
<feature type="domain" description="FAD/NAD(P)-binding" evidence="8">
    <location>
        <begin position="3"/>
        <end position="309"/>
    </location>
</feature>
<proteinExistence type="inferred from homology"/>
<comment type="cofactor">
    <cofactor evidence="1">
        <name>FAD</name>
        <dbReference type="ChEBI" id="CHEBI:57692"/>
    </cofactor>
</comment>
<evidence type="ECO:0000256" key="6">
    <source>
        <dbReference type="ARBA" id="ARBA00023284"/>
    </source>
</evidence>
<evidence type="ECO:0000256" key="5">
    <source>
        <dbReference type="ARBA" id="ARBA00023002"/>
    </source>
</evidence>
<dbReference type="InterPro" id="IPR050260">
    <property type="entry name" value="FAD-bd_OxRdtase"/>
</dbReference>
<evidence type="ECO:0000256" key="3">
    <source>
        <dbReference type="ARBA" id="ARBA00022630"/>
    </source>
</evidence>
<evidence type="ECO:0000256" key="4">
    <source>
        <dbReference type="ARBA" id="ARBA00022827"/>
    </source>
</evidence>
<dbReference type="InterPro" id="IPR023753">
    <property type="entry name" value="FAD/NAD-binding_dom"/>
</dbReference>
<protein>
    <submittedName>
        <fullName evidence="9">FAD-dependent oxidoreductase</fullName>
    </submittedName>
</protein>
<evidence type="ECO:0000259" key="7">
    <source>
        <dbReference type="Pfam" id="PF02852"/>
    </source>
</evidence>
<evidence type="ECO:0000259" key="8">
    <source>
        <dbReference type="Pfam" id="PF07992"/>
    </source>
</evidence>
<dbReference type="Gene3D" id="3.50.50.60">
    <property type="entry name" value="FAD/NAD(P)-binding domain"/>
    <property type="match status" value="2"/>
</dbReference>
<dbReference type="RefSeq" id="WP_380637763.1">
    <property type="nucleotide sequence ID" value="NZ_JBHSQO010000019.1"/>
</dbReference>
<comment type="caution">
    <text evidence="9">The sequence shown here is derived from an EMBL/GenBank/DDBJ whole genome shotgun (WGS) entry which is preliminary data.</text>
</comment>